<organism evidence="2 3">
    <name type="scientific">Gossypium australe</name>
    <dbReference type="NCBI Taxonomy" id="47621"/>
    <lineage>
        <taxon>Eukaryota</taxon>
        <taxon>Viridiplantae</taxon>
        <taxon>Streptophyta</taxon>
        <taxon>Embryophyta</taxon>
        <taxon>Tracheophyta</taxon>
        <taxon>Spermatophyta</taxon>
        <taxon>Magnoliopsida</taxon>
        <taxon>eudicotyledons</taxon>
        <taxon>Gunneridae</taxon>
        <taxon>Pentapetalae</taxon>
        <taxon>rosids</taxon>
        <taxon>malvids</taxon>
        <taxon>Malvales</taxon>
        <taxon>Malvaceae</taxon>
        <taxon>Malvoideae</taxon>
        <taxon>Gossypium</taxon>
    </lineage>
</organism>
<sequence>MGRRKSSKLLKAWGPSRTVITLLNLFWYILEMYIARYGMYRLYLKWLSLRYDLNDRPRPKYKGVLVGRGDKSELTTAKVHGRAWWPWS</sequence>
<name>A0A5B6X465_9ROSI</name>
<evidence type="ECO:0000313" key="3">
    <source>
        <dbReference type="Proteomes" id="UP000325315"/>
    </source>
</evidence>
<evidence type="ECO:0000313" key="2">
    <source>
        <dbReference type="EMBL" id="KAA3487677.1"/>
    </source>
</evidence>
<reference evidence="2" key="1">
    <citation type="submission" date="2019-08" db="EMBL/GenBank/DDBJ databases">
        <authorList>
            <person name="Liu F."/>
        </authorList>
    </citation>
    <scope>NUCLEOTIDE SEQUENCE [LARGE SCALE GENOMIC DNA]</scope>
    <source>
        <strain evidence="2">PA1801</strain>
        <tissue evidence="2">Leaf</tissue>
    </source>
</reference>
<gene>
    <name evidence="2" type="ORF">EPI10_031491</name>
</gene>
<feature type="transmembrane region" description="Helical" evidence="1">
    <location>
        <begin position="20"/>
        <end position="39"/>
    </location>
</feature>
<protein>
    <submittedName>
        <fullName evidence="2">Uncharacterized protein</fullName>
    </submittedName>
</protein>
<keyword evidence="1" id="KW-1133">Transmembrane helix</keyword>
<dbReference type="Proteomes" id="UP000325315">
    <property type="component" value="Unassembled WGS sequence"/>
</dbReference>
<keyword evidence="1" id="KW-0472">Membrane</keyword>
<proteinExistence type="predicted"/>
<evidence type="ECO:0000256" key="1">
    <source>
        <dbReference type="SAM" id="Phobius"/>
    </source>
</evidence>
<comment type="caution">
    <text evidence="2">The sequence shown here is derived from an EMBL/GenBank/DDBJ whole genome shotgun (WGS) entry which is preliminary data.</text>
</comment>
<keyword evidence="1" id="KW-0812">Transmembrane</keyword>
<dbReference type="AlphaFoldDB" id="A0A5B6X465"/>
<dbReference type="EMBL" id="SMMG02000001">
    <property type="protein sequence ID" value="KAA3487677.1"/>
    <property type="molecule type" value="Genomic_DNA"/>
</dbReference>
<keyword evidence="3" id="KW-1185">Reference proteome</keyword>
<accession>A0A5B6X465</accession>